<accession>A0A0M9VVB2</accession>
<dbReference type="EMBL" id="LGSR01000013">
    <property type="protein sequence ID" value="KOS20759.1"/>
    <property type="molecule type" value="Genomic_DNA"/>
</dbReference>
<dbReference type="InterPro" id="IPR052895">
    <property type="entry name" value="HetReg/Transcr_Mod"/>
</dbReference>
<comment type="caution">
    <text evidence="3">The sequence shown here is derived from an EMBL/GenBank/DDBJ whole genome shotgun (WGS) entry which is preliminary data.</text>
</comment>
<dbReference type="InterPro" id="IPR010730">
    <property type="entry name" value="HET"/>
</dbReference>
<evidence type="ECO:0000259" key="2">
    <source>
        <dbReference type="Pfam" id="PF06985"/>
    </source>
</evidence>
<keyword evidence="4" id="KW-1185">Reference proteome</keyword>
<dbReference type="Proteomes" id="UP000053831">
    <property type="component" value="Unassembled WGS sequence"/>
</dbReference>
<evidence type="ECO:0000256" key="1">
    <source>
        <dbReference type="SAM" id="MobiDB-lite"/>
    </source>
</evidence>
<dbReference type="Pfam" id="PF06985">
    <property type="entry name" value="HET"/>
    <property type="match status" value="1"/>
</dbReference>
<dbReference type="PANTHER" id="PTHR24148">
    <property type="entry name" value="ANKYRIN REPEAT DOMAIN-CONTAINING PROTEIN 39 HOMOLOG-RELATED"/>
    <property type="match status" value="1"/>
</dbReference>
<feature type="region of interest" description="Disordered" evidence="1">
    <location>
        <begin position="15"/>
        <end position="62"/>
    </location>
</feature>
<name>A0A0M9VVB2_ESCWE</name>
<dbReference type="PANTHER" id="PTHR24148:SF73">
    <property type="entry name" value="HET DOMAIN PROTEIN (AFU_ORTHOLOGUE AFUA_8G01020)"/>
    <property type="match status" value="1"/>
</dbReference>
<dbReference type="STRING" id="150374.A0A0M9VVB2"/>
<evidence type="ECO:0000313" key="3">
    <source>
        <dbReference type="EMBL" id="KOS20759.1"/>
    </source>
</evidence>
<sequence length="775" mass="87627">MSCCGLPPVWRSILSSKQRAKSTTTTTTPPAGKVSGNGKTTGGGGGNDARDRNQSRTRTPTRELYTYLKRHEIRLLTFKSLEKSATLELEMQTVTLGGLPYEALSYEAGDTSANTTSIRVNDRSLSISATLYEAIDAMRRHFKRSSSRSQATCFWIDAICVNQRHAREKSQQVQLMGRIYSKADSVLMWLGPADRDSNIALRFFERWGALLTNNRELQAILKQGDFQQDVSDRLSRSLISDMQRLGEDKFFGIDRLDAVKRFASRSYWGRAWTVQEQSLARRGTILCGNRSVSASTFWSVAVALFHLRTEVSIPQPEAVTAIIDLFPALSLRLGTVRGSKAARDVYLAILDHCVRTRGLFSSYRRHCDDPVLHVLLEEPRQLKSSDPRDRIYGLMGLLPDNKLPVQPDYKLDVSQVYTRYWTAELQKPTGVKILGILACQLDENDHALLHLPSWVPDFRGRLQEYVEWHSHSHSHSPMQSASPSDDSYSDLTPPLRWSSDGRELLVRGYLFDRIEDVHEFSVHTGTLEQIWNCVDFIFRNYLTEPDSIRQADCPWTVTLFHAYMMGRRNGDADAELILKDPDIRDDVILYYSILAEWAVSHPELDRETAISFLMPPDAAFNKRVLIVSLINKEEGRQMLCKALLRNVATALGLDPQMVDGFPALAGGGVTALLHEVNRKSSALSSSSQKHQPNKPRRRLLLTRDGYVGSIDTGAKRGDFVCLVPGCPRPLVLRREEDRHYERLGEKRCRLIGRANFPFMTLQTDYLTDIADLCLV</sequence>
<feature type="domain" description="Heterokaryon incompatibility" evidence="2">
    <location>
        <begin position="101"/>
        <end position="276"/>
    </location>
</feature>
<gene>
    <name evidence="3" type="ORF">ESCO_004100</name>
</gene>
<feature type="compositionally biased region" description="Low complexity" evidence="1">
    <location>
        <begin position="23"/>
        <end position="38"/>
    </location>
</feature>
<dbReference type="AlphaFoldDB" id="A0A0M9VVB2"/>
<proteinExistence type="predicted"/>
<protein>
    <submittedName>
        <fullName evidence="3">Heterokaryon incompatibility protein 6</fullName>
    </submittedName>
</protein>
<organism evidence="3 4">
    <name type="scientific">Escovopsis weberi</name>
    <dbReference type="NCBI Taxonomy" id="150374"/>
    <lineage>
        <taxon>Eukaryota</taxon>
        <taxon>Fungi</taxon>
        <taxon>Dikarya</taxon>
        <taxon>Ascomycota</taxon>
        <taxon>Pezizomycotina</taxon>
        <taxon>Sordariomycetes</taxon>
        <taxon>Hypocreomycetidae</taxon>
        <taxon>Hypocreales</taxon>
        <taxon>Hypocreaceae</taxon>
        <taxon>Escovopsis</taxon>
    </lineage>
</organism>
<dbReference type="OrthoDB" id="5416609at2759"/>
<reference evidence="3 4" key="1">
    <citation type="submission" date="2015-07" db="EMBL/GenBank/DDBJ databases">
        <title>The genome of the fungus Escovopsis weberi, a specialized disease agent of ant agriculture.</title>
        <authorList>
            <person name="de Man T.J."/>
            <person name="Stajich J.E."/>
            <person name="Kubicek C.P."/>
            <person name="Chenthamara K."/>
            <person name="Atanasova L."/>
            <person name="Druzhinina I.S."/>
            <person name="Birnbaum S."/>
            <person name="Barribeau S.M."/>
            <person name="Teiling C."/>
            <person name="Suen G."/>
            <person name="Currie C."/>
            <person name="Gerardo N.M."/>
        </authorList>
    </citation>
    <scope>NUCLEOTIDE SEQUENCE [LARGE SCALE GENOMIC DNA]</scope>
</reference>
<evidence type="ECO:0000313" key="4">
    <source>
        <dbReference type="Proteomes" id="UP000053831"/>
    </source>
</evidence>